<dbReference type="PIRSF" id="PIRSF005485">
    <property type="entry name" value="HrcA"/>
    <property type="match status" value="1"/>
</dbReference>
<reference evidence="7" key="1">
    <citation type="journal article" date="2021" name="PeerJ">
        <title>Extensive microbial diversity within the chicken gut microbiome revealed by metagenomics and culture.</title>
        <authorList>
            <person name="Gilroy R."/>
            <person name="Ravi A."/>
            <person name="Getino M."/>
            <person name="Pursley I."/>
            <person name="Horton D.L."/>
            <person name="Alikhan N.F."/>
            <person name="Baker D."/>
            <person name="Gharbi K."/>
            <person name="Hall N."/>
            <person name="Watson M."/>
            <person name="Adriaenssens E.M."/>
            <person name="Foster-Nyarko E."/>
            <person name="Jarju S."/>
            <person name="Secka A."/>
            <person name="Antonio M."/>
            <person name="Oren A."/>
            <person name="Chaudhuri R.R."/>
            <person name="La Ragione R."/>
            <person name="Hildebrand F."/>
            <person name="Pallen M.J."/>
        </authorList>
    </citation>
    <scope>NUCLEOTIDE SEQUENCE</scope>
    <source>
        <strain evidence="7">6627</strain>
    </source>
</reference>
<dbReference type="Gene3D" id="3.30.390.60">
    <property type="entry name" value="Heat-inducible transcription repressor hrca homolog, domain 3"/>
    <property type="match status" value="1"/>
</dbReference>
<evidence type="ECO:0000256" key="5">
    <source>
        <dbReference type="HAMAP-Rule" id="MF_00081"/>
    </source>
</evidence>
<organism evidence="7 8">
    <name type="scientific">Candidatus Ligilactobacillus excrementigallinarum</name>
    <dbReference type="NCBI Taxonomy" id="2838641"/>
    <lineage>
        <taxon>Bacteria</taxon>
        <taxon>Bacillati</taxon>
        <taxon>Bacillota</taxon>
        <taxon>Bacilli</taxon>
        <taxon>Lactobacillales</taxon>
        <taxon>Lactobacillaceae</taxon>
        <taxon>Ligilactobacillus</taxon>
    </lineage>
</organism>
<comment type="similarity">
    <text evidence="5">Belongs to the HrcA family.</text>
</comment>
<comment type="caution">
    <text evidence="7">The sequence shown here is derived from an EMBL/GenBank/DDBJ whole genome shotgun (WGS) entry which is preliminary data.</text>
</comment>
<dbReference type="PANTHER" id="PTHR34824">
    <property type="entry name" value="HEAT-INDUCIBLE TRANSCRIPTION REPRESSOR HRCA"/>
    <property type="match status" value="1"/>
</dbReference>
<dbReference type="Gene3D" id="3.30.450.40">
    <property type="match status" value="1"/>
</dbReference>
<gene>
    <name evidence="5 7" type="primary">hrcA</name>
    <name evidence="7" type="ORF">H9861_02945</name>
</gene>
<dbReference type="InterPro" id="IPR036390">
    <property type="entry name" value="WH_DNA-bd_sf"/>
</dbReference>
<reference evidence="7" key="2">
    <citation type="submission" date="2021-04" db="EMBL/GenBank/DDBJ databases">
        <authorList>
            <person name="Gilroy R."/>
        </authorList>
    </citation>
    <scope>NUCLEOTIDE SEQUENCE</scope>
    <source>
        <strain evidence="7">6627</strain>
    </source>
</reference>
<dbReference type="InterPro" id="IPR021153">
    <property type="entry name" value="HrcA_C"/>
</dbReference>
<keyword evidence="1 5" id="KW-0678">Repressor</keyword>
<evidence type="ECO:0000259" key="6">
    <source>
        <dbReference type="Pfam" id="PF01628"/>
    </source>
</evidence>
<dbReference type="HAMAP" id="MF_00081">
    <property type="entry name" value="HrcA"/>
    <property type="match status" value="1"/>
</dbReference>
<evidence type="ECO:0000256" key="2">
    <source>
        <dbReference type="ARBA" id="ARBA00023015"/>
    </source>
</evidence>
<dbReference type="GO" id="GO:0045892">
    <property type="term" value="P:negative regulation of DNA-templated transcription"/>
    <property type="evidence" value="ECO:0007669"/>
    <property type="project" value="UniProtKB-UniRule"/>
</dbReference>
<dbReference type="SUPFAM" id="SSF46785">
    <property type="entry name" value="Winged helix' DNA-binding domain"/>
    <property type="match status" value="1"/>
</dbReference>
<keyword evidence="3 5" id="KW-0346">Stress response</keyword>
<proteinExistence type="inferred from homology"/>
<evidence type="ECO:0000256" key="4">
    <source>
        <dbReference type="ARBA" id="ARBA00023163"/>
    </source>
</evidence>
<keyword evidence="2 5" id="KW-0805">Transcription regulation</keyword>
<evidence type="ECO:0000313" key="8">
    <source>
        <dbReference type="Proteomes" id="UP000823963"/>
    </source>
</evidence>
<dbReference type="EMBL" id="DXFP01000022">
    <property type="protein sequence ID" value="HIX01693.1"/>
    <property type="molecule type" value="Genomic_DNA"/>
</dbReference>
<dbReference type="InterPro" id="IPR023120">
    <property type="entry name" value="WHTH_transcript_rep_HrcA_IDD"/>
</dbReference>
<sequence length="343" mass="38857">MLTDRQLSILKAIIRNYTDIGQPIGSKKLQEQLPIHVSSATIRNEMAVLERQGYLMKQHSSSGRIPSLRGYRYYVDNLLKPDKVDENVINNIRKSFNNEFSKVDDIVALSARLLSQMTNYVAFSLKPESRDVRIEGFRLIPLHNHQVVGVLVTNDGSVQNQTFTIPDGIHGDELEAVIRIINDEIVGLPLNEVNDKLIEILPKITNYVQQSDGLIKTFSQILDQALREHVYVSGKSNLLDFANDDNLEQVKSLYSLFDCSVDLSKLIERTGSDVEVTINDNDEDDSLDYSLVSATYDDGNHGHGLIAILGPTNMPYSKMIGMMDTFRDELSRRLINYYQNFNE</sequence>
<dbReference type="SUPFAM" id="SSF55781">
    <property type="entry name" value="GAF domain-like"/>
    <property type="match status" value="1"/>
</dbReference>
<dbReference type="Gene3D" id="1.10.10.10">
    <property type="entry name" value="Winged helix-like DNA-binding domain superfamily/Winged helix DNA-binding domain"/>
    <property type="match status" value="1"/>
</dbReference>
<evidence type="ECO:0000256" key="1">
    <source>
        <dbReference type="ARBA" id="ARBA00022491"/>
    </source>
</evidence>
<dbReference type="NCBIfam" id="TIGR00331">
    <property type="entry name" value="hrcA"/>
    <property type="match status" value="1"/>
</dbReference>
<dbReference type="InterPro" id="IPR036388">
    <property type="entry name" value="WH-like_DNA-bd_sf"/>
</dbReference>
<name>A0A9D1UWF9_9LACO</name>
<dbReference type="InterPro" id="IPR029016">
    <property type="entry name" value="GAF-like_dom_sf"/>
</dbReference>
<protein>
    <recommendedName>
        <fullName evidence="5">Heat-inducible transcription repressor HrcA</fullName>
    </recommendedName>
</protein>
<accession>A0A9D1UWF9</accession>
<dbReference type="AlphaFoldDB" id="A0A9D1UWF9"/>
<dbReference type="Proteomes" id="UP000823963">
    <property type="component" value="Unassembled WGS sequence"/>
</dbReference>
<feature type="domain" description="Heat-inducible transcription repressor HrcA C-terminal" evidence="6">
    <location>
        <begin position="104"/>
        <end position="320"/>
    </location>
</feature>
<keyword evidence="4 5" id="KW-0804">Transcription</keyword>
<dbReference type="PANTHER" id="PTHR34824:SF1">
    <property type="entry name" value="HEAT-INDUCIBLE TRANSCRIPTION REPRESSOR HRCA"/>
    <property type="match status" value="1"/>
</dbReference>
<evidence type="ECO:0000256" key="3">
    <source>
        <dbReference type="ARBA" id="ARBA00023016"/>
    </source>
</evidence>
<dbReference type="GO" id="GO:0003677">
    <property type="term" value="F:DNA binding"/>
    <property type="evidence" value="ECO:0007669"/>
    <property type="project" value="InterPro"/>
</dbReference>
<comment type="function">
    <text evidence="5">Negative regulator of class I heat shock genes (grpE-dnaK-dnaJ and groELS operons). Prevents heat-shock induction of these operons.</text>
</comment>
<dbReference type="Pfam" id="PF01628">
    <property type="entry name" value="HrcA"/>
    <property type="match status" value="1"/>
</dbReference>
<dbReference type="InterPro" id="IPR002571">
    <property type="entry name" value="HrcA"/>
</dbReference>
<evidence type="ECO:0000313" key="7">
    <source>
        <dbReference type="EMBL" id="HIX01693.1"/>
    </source>
</evidence>